<keyword evidence="2" id="KW-0489">Methyltransferase</keyword>
<evidence type="ECO:0000259" key="1">
    <source>
        <dbReference type="Pfam" id="PF13649"/>
    </source>
</evidence>
<keyword evidence="3" id="KW-1185">Reference proteome</keyword>
<evidence type="ECO:0000313" key="2">
    <source>
        <dbReference type="EMBL" id="GAA2324621.1"/>
    </source>
</evidence>
<sequence length="253" mass="27435">MNDPYARSAEYIDIMIAEAWDAFGPALADTLKGTEAIPGTIVDLGAGSGRGVRAVCAAFPGDSPILAVEPSPALRAVLLARVHEDARLRRRVTVAPGDALNIPLPERVRALVAMNMIGHLSPDERYELWARVAPRLAPGGRVIINLAPPTTPAHVPPALMANLTVGDLTYEGWASAEPSGDHRVTWHMTYRTLRQGRALSEVTVDYAWWVLDEIELARELAEHGLTPYRVGRPELNLYAASLASENSKIQGLI</sequence>
<accession>A0ABN3F9G8</accession>
<dbReference type="Proteomes" id="UP001500253">
    <property type="component" value="Unassembled WGS sequence"/>
</dbReference>
<keyword evidence="2" id="KW-0808">Transferase</keyword>
<dbReference type="EMBL" id="BAAASD010000001">
    <property type="protein sequence ID" value="GAA2324621.1"/>
    <property type="molecule type" value="Genomic_DNA"/>
</dbReference>
<dbReference type="GO" id="GO:0032259">
    <property type="term" value="P:methylation"/>
    <property type="evidence" value="ECO:0007669"/>
    <property type="project" value="UniProtKB-KW"/>
</dbReference>
<dbReference type="GO" id="GO:0008168">
    <property type="term" value="F:methyltransferase activity"/>
    <property type="evidence" value="ECO:0007669"/>
    <property type="project" value="UniProtKB-KW"/>
</dbReference>
<dbReference type="InterPro" id="IPR029063">
    <property type="entry name" value="SAM-dependent_MTases_sf"/>
</dbReference>
<comment type="caution">
    <text evidence="2">The sequence shown here is derived from an EMBL/GenBank/DDBJ whole genome shotgun (WGS) entry which is preliminary data.</text>
</comment>
<protein>
    <submittedName>
        <fullName evidence="2">Class I SAM-dependent methyltransferase</fullName>
    </submittedName>
</protein>
<dbReference type="Gene3D" id="3.40.50.150">
    <property type="entry name" value="Vaccinia Virus protein VP39"/>
    <property type="match status" value="1"/>
</dbReference>
<reference evidence="2 3" key="1">
    <citation type="journal article" date="2019" name="Int. J. Syst. Evol. Microbiol.">
        <title>The Global Catalogue of Microorganisms (GCM) 10K type strain sequencing project: providing services to taxonomists for standard genome sequencing and annotation.</title>
        <authorList>
            <consortium name="The Broad Institute Genomics Platform"/>
            <consortium name="The Broad Institute Genome Sequencing Center for Infectious Disease"/>
            <person name="Wu L."/>
            <person name="Ma J."/>
        </authorList>
    </citation>
    <scope>NUCLEOTIDE SEQUENCE [LARGE SCALE GENOMIC DNA]</scope>
    <source>
        <strain evidence="2 3">JCM 4316</strain>
    </source>
</reference>
<feature type="domain" description="Methyltransferase" evidence="1">
    <location>
        <begin position="41"/>
        <end position="140"/>
    </location>
</feature>
<dbReference type="SUPFAM" id="SSF53335">
    <property type="entry name" value="S-adenosyl-L-methionine-dependent methyltransferases"/>
    <property type="match status" value="1"/>
</dbReference>
<proteinExistence type="predicted"/>
<organism evidence="2 3">
    <name type="scientific">Streptomyces cuspidosporus</name>
    <dbReference type="NCBI Taxonomy" id="66882"/>
    <lineage>
        <taxon>Bacteria</taxon>
        <taxon>Bacillati</taxon>
        <taxon>Actinomycetota</taxon>
        <taxon>Actinomycetes</taxon>
        <taxon>Kitasatosporales</taxon>
        <taxon>Streptomycetaceae</taxon>
        <taxon>Streptomyces</taxon>
    </lineage>
</organism>
<dbReference type="RefSeq" id="WP_346172543.1">
    <property type="nucleotide sequence ID" value="NZ_BAAASD010000001.1"/>
</dbReference>
<dbReference type="CDD" id="cd02440">
    <property type="entry name" value="AdoMet_MTases"/>
    <property type="match status" value="1"/>
</dbReference>
<name>A0ABN3F9G8_9ACTN</name>
<gene>
    <name evidence="2" type="ORF">GCM10010246_01820</name>
</gene>
<dbReference type="Pfam" id="PF13649">
    <property type="entry name" value="Methyltransf_25"/>
    <property type="match status" value="1"/>
</dbReference>
<dbReference type="InterPro" id="IPR041698">
    <property type="entry name" value="Methyltransf_25"/>
</dbReference>
<evidence type="ECO:0000313" key="3">
    <source>
        <dbReference type="Proteomes" id="UP001500253"/>
    </source>
</evidence>